<name>A0A974Y3C8_9GAMM</name>
<feature type="transmembrane region" description="Helical" evidence="1">
    <location>
        <begin position="12"/>
        <end position="31"/>
    </location>
</feature>
<keyword evidence="1" id="KW-0472">Membrane</keyword>
<accession>A0A974Y3C8</accession>
<evidence type="ECO:0000313" key="3">
    <source>
        <dbReference type="Proteomes" id="UP000639274"/>
    </source>
</evidence>
<keyword evidence="1" id="KW-1133">Transmembrane helix</keyword>
<protein>
    <submittedName>
        <fullName evidence="2">Uncharacterized protein</fullName>
    </submittedName>
</protein>
<dbReference type="EMBL" id="CP071518">
    <property type="protein sequence ID" value="QSX79880.1"/>
    <property type="molecule type" value="Genomic_DNA"/>
</dbReference>
<evidence type="ECO:0000313" key="2">
    <source>
        <dbReference type="EMBL" id="QSX79880.1"/>
    </source>
</evidence>
<dbReference type="RefSeq" id="WP_200610886.1">
    <property type="nucleotide sequence ID" value="NZ_CP071518.1"/>
</dbReference>
<organism evidence="2 3">
    <name type="scientific">Agrilutibacter solisilvae</name>
    <dbReference type="NCBI Taxonomy" id="2763317"/>
    <lineage>
        <taxon>Bacteria</taxon>
        <taxon>Pseudomonadati</taxon>
        <taxon>Pseudomonadota</taxon>
        <taxon>Gammaproteobacteria</taxon>
        <taxon>Lysobacterales</taxon>
        <taxon>Lysobacteraceae</taxon>
        <taxon>Agrilutibacter</taxon>
    </lineage>
</organism>
<dbReference type="Proteomes" id="UP000639274">
    <property type="component" value="Chromosome"/>
</dbReference>
<feature type="transmembrane region" description="Helical" evidence="1">
    <location>
        <begin position="51"/>
        <end position="71"/>
    </location>
</feature>
<dbReference type="KEGG" id="lsf:I8J32_008675"/>
<reference evidence="2 3" key="1">
    <citation type="submission" date="2021-03" db="EMBL/GenBank/DDBJ databases">
        <title>Lysobacter sp. nov. isolated from soil of gangwondo yeongwol, south Korea.</title>
        <authorList>
            <person name="Kim K.R."/>
            <person name="Kim K.H."/>
            <person name="Jeon C.O."/>
        </authorList>
    </citation>
    <scope>NUCLEOTIDE SEQUENCE [LARGE SCALE GENOMIC DNA]</scope>
    <source>
        <strain evidence="2 3">R19</strain>
    </source>
</reference>
<gene>
    <name evidence="2" type="ORF">I8J32_008675</name>
</gene>
<evidence type="ECO:0000256" key="1">
    <source>
        <dbReference type="SAM" id="Phobius"/>
    </source>
</evidence>
<keyword evidence="3" id="KW-1185">Reference proteome</keyword>
<sequence length="78" mass="8139">MTRIRTGWKPPLWLLAVDAVGIVLLGLGLFMQYNPQAPLAQGALAVLRLPLLVAGGAACLLGALAAAWLAVAHLRQVS</sequence>
<proteinExistence type="predicted"/>
<keyword evidence="1" id="KW-0812">Transmembrane</keyword>
<dbReference type="AlphaFoldDB" id="A0A974Y3C8"/>